<comment type="caution">
    <text evidence="1">The sequence shown here is derived from an EMBL/GenBank/DDBJ whole genome shotgun (WGS) entry which is preliminary data.</text>
</comment>
<evidence type="ECO:0000313" key="1">
    <source>
        <dbReference type="EMBL" id="KYK62782.1"/>
    </source>
</evidence>
<sequence length="32" mass="3580">VLRAPRPARMCARLVASSRRRVDAESPEATRT</sequence>
<dbReference type="GO" id="GO:0005840">
    <property type="term" value="C:ribosome"/>
    <property type="evidence" value="ECO:0007669"/>
    <property type="project" value="UniProtKB-KW"/>
</dbReference>
<keyword evidence="1" id="KW-0687">Ribonucleoprotein</keyword>
<protein>
    <submittedName>
        <fullName evidence="1">Ribosomal protein RPL18</fullName>
    </submittedName>
</protein>
<dbReference type="VEuPathDB" id="ToxoDB:TGPRC2_300000B"/>
<dbReference type="Proteomes" id="UP000075225">
    <property type="component" value="Unassembled WGS sequence"/>
</dbReference>
<gene>
    <name evidence="1" type="ORF">TGPRC2_300000B</name>
</gene>
<proteinExistence type="predicted"/>
<feature type="non-terminal residue" evidence="1">
    <location>
        <position position="32"/>
    </location>
</feature>
<dbReference type="EMBL" id="AHZP02002874">
    <property type="protein sequence ID" value="KYK62782.1"/>
    <property type="molecule type" value="Genomic_DNA"/>
</dbReference>
<name>A0A151H0H6_TOXGO</name>
<evidence type="ECO:0000313" key="2">
    <source>
        <dbReference type="Proteomes" id="UP000075225"/>
    </source>
</evidence>
<organism evidence="1 2">
    <name type="scientific">Toxoplasma gondii TgCatPRC2</name>
    <dbReference type="NCBI Taxonomy" id="1130821"/>
    <lineage>
        <taxon>Eukaryota</taxon>
        <taxon>Sar</taxon>
        <taxon>Alveolata</taxon>
        <taxon>Apicomplexa</taxon>
        <taxon>Conoidasida</taxon>
        <taxon>Coccidia</taxon>
        <taxon>Eucoccidiorida</taxon>
        <taxon>Eimeriorina</taxon>
        <taxon>Sarcocystidae</taxon>
        <taxon>Toxoplasma</taxon>
    </lineage>
</organism>
<keyword evidence="1" id="KW-0689">Ribosomal protein</keyword>
<accession>A0A151H0H6</accession>
<reference evidence="2" key="1">
    <citation type="submission" date="2016-03" db="EMBL/GenBank/DDBJ databases">
        <authorList>
            <person name="Sibley D."/>
            <person name="Venepally P."/>
            <person name="Karamycheva S."/>
            <person name="Hadjithomas M."/>
            <person name="Khan A."/>
            <person name="Brunk B."/>
            <person name="Roos D."/>
            <person name="Caler E."/>
            <person name="Lorenzi H."/>
        </authorList>
    </citation>
    <scope>NUCLEOTIDE SEQUENCE [LARGE SCALE GENOMIC DNA]</scope>
    <source>
        <strain evidence="2">TgCatPRC2</strain>
    </source>
</reference>
<dbReference type="AlphaFoldDB" id="A0A151H0H6"/>
<feature type="non-terminal residue" evidence="1">
    <location>
        <position position="1"/>
    </location>
</feature>